<protein>
    <recommendedName>
        <fullName evidence="3">PARP catalytic domain-containing protein</fullName>
    </recommendedName>
</protein>
<comment type="caution">
    <text evidence="1">The sequence shown here is derived from an EMBL/GenBank/DDBJ whole genome shotgun (WGS) entry which is preliminary data.</text>
</comment>
<sequence>MVFHSHAKVRNNVAKQKAAEWLAKARNGIAVNFGQGFYISDRAKQSHEFFQAKFYMLWNHSRHLEVRALENIPFPISQYKLTIRREFVQVNVNKLKKDWKEP</sequence>
<reference evidence="1 2" key="1">
    <citation type="journal article" date="2023" name="Nucleic Acids Res.">
        <title>The hologenome of Daphnia magna reveals possible DNA methylation and microbiome-mediated evolution of the host genome.</title>
        <authorList>
            <person name="Chaturvedi A."/>
            <person name="Li X."/>
            <person name="Dhandapani V."/>
            <person name="Marshall H."/>
            <person name="Kissane S."/>
            <person name="Cuenca-Cambronero M."/>
            <person name="Asole G."/>
            <person name="Calvet F."/>
            <person name="Ruiz-Romero M."/>
            <person name="Marangio P."/>
            <person name="Guigo R."/>
            <person name="Rago D."/>
            <person name="Mirbahai L."/>
            <person name="Eastwood N."/>
            <person name="Colbourne J.K."/>
            <person name="Zhou J."/>
            <person name="Mallon E."/>
            <person name="Orsini L."/>
        </authorList>
    </citation>
    <scope>NUCLEOTIDE SEQUENCE [LARGE SCALE GENOMIC DNA]</scope>
    <source>
        <strain evidence="1">LRV0_1</strain>
    </source>
</reference>
<evidence type="ECO:0000313" key="1">
    <source>
        <dbReference type="EMBL" id="KAK4010870.1"/>
    </source>
</evidence>
<organism evidence="1 2">
    <name type="scientific">Daphnia magna</name>
    <dbReference type="NCBI Taxonomy" id="35525"/>
    <lineage>
        <taxon>Eukaryota</taxon>
        <taxon>Metazoa</taxon>
        <taxon>Ecdysozoa</taxon>
        <taxon>Arthropoda</taxon>
        <taxon>Crustacea</taxon>
        <taxon>Branchiopoda</taxon>
        <taxon>Diplostraca</taxon>
        <taxon>Cladocera</taxon>
        <taxon>Anomopoda</taxon>
        <taxon>Daphniidae</taxon>
        <taxon>Daphnia</taxon>
    </lineage>
</organism>
<keyword evidence="2" id="KW-1185">Reference proteome</keyword>
<gene>
    <name evidence="1" type="ORF">OUZ56_019997</name>
</gene>
<dbReference type="Proteomes" id="UP001234178">
    <property type="component" value="Unassembled WGS sequence"/>
</dbReference>
<proteinExistence type="predicted"/>
<dbReference type="EMBL" id="JAOYFB010000003">
    <property type="protein sequence ID" value="KAK4010870.1"/>
    <property type="molecule type" value="Genomic_DNA"/>
</dbReference>
<name>A0ABQ9ZEA0_9CRUS</name>
<evidence type="ECO:0000313" key="2">
    <source>
        <dbReference type="Proteomes" id="UP001234178"/>
    </source>
</evidence>
<accession>A0ABQ9ZEA0</accession>
<evidence type="ECO:0008006" key="3">
    <source>
        <dbReference type="Google" id="ProtNLM"/>
    </source>
</evidence>